<feature type="domain" description="Bacterial Ig" evidence="2">
    <location>
        <begin position="229"/>
        <end position="312"/>
    </location>
</feature>
<feature type="domain" description="Bacterial Ig" evidence="2">
    <location>
        <begin position="315"/>
        <end position="398"/>
    </location>
</feature>
<keyword evidence="4" id="KW-1185">Reference proteome</keyword>
<feature type="non-terminal residue" evidence="3">
    <location>
        <position position="466"/>
    </location>
</feature>
<dbReference type="Pfam" id="PF17936">
    <property type="entry name" value="Big_6"/>
    <property type="match status" value="3"/>
</dbReference>
<feature type="region of interest" description="Disordered" evidence="1">
    <location>
        <begin position="23"/>
        <end position="143"/>
    </location>
</feature>
<proteinExistence type="predicted"/>
<feature type="compositionally biased region" description="Basic and acidic residues" evidence="1">
    <location>
        <begin position="183"/>
        <end position="197"/>
    </location>
</feature>
<dbReference type="InterPro" id="IPR041498">
    <property type="entry name" value="Big_6"/>
</dbReference>
<name>A0ABS0TBB8_9STAP</name>
<sequence length="466" mass="48760">EVTDWTDDLANKTFEEERDYTVTVTSTDGDNATTTETFVIKVERDTDKDGTPDKVDTDDDGDGVPDTEELNTNKNPKDGTDQANTPPTIDPINDTTVVEGQPITAIPVTSTDDSGTPPTVTVEGLPPGLTYDPTTGEITGTPEVTDWTDDLANKTFEEERDYTVTVTSTDGDNATTTETFVIKVERDSDKDGTPDKVDTDDDGDGVPDTVELDNNTNPKDSNDTPDVTAPDAPVINNPQPGDKVVTGTGEPNSTVVVTFPNGEEVTGQVDENGNWTVDVPATETLENGETVTAVNKDGNGNTSTPSTATVTDTVAPDAPVINNPQPGDNVVTGTGEPNTTVVVTFPNGEEVTGQVDENGNWTVDVPATETLENGETVTAVNKDGNGNTSTPSTGTVTDTVAPDAPVINNPQPGDNVVTGTGEPNTTVVVTFPNGEEVTGQVDENGNWTVDVPATETLENGETVTAV</sequence>
<evidence type="ECO:0000313" key="4">
    <source>
        <dbReference type="Proteomes" id="UP000751852"/>
    </source>
</evidence>
<evidence type="ECO:0000313" key="3">
    <source>
        <dbReference type="EMBL" id="MBI5976049.1"/>
    </source>
</evidence>
<feature type="compositionally biased region" description="Polar residues" evidence="1">
    <location>
        <begin position="23"/>
        <end position="37"/>
    </location>
</feature>
<dbReference type="Gene3D" id="2.60.40.10">
    <property type="entry name" value="Immunoglobulins"/>
    <property type="match status" value="4"/>
</dbReference>
<dbReference type="InterPro" id="IPR015919">
    <property type="entry name" value="Cadherin-like_sf"/>
</dbReference>
<dbReference type="NCBIfam" id="NF033510">
    <property type="entry name" value="Ca_tandemer"/>
    <property type="match status" value="3"/>
</dbReference>
<dbReference type="Proteomes" id="UP000751852">
    <property type="component" value="Unassembled WGS sequence"/>
</dbReference>
<evidence type="ECO:0000256" key="1">
    <source>
        <dbReference type="SAM" id="MobiDB-lite"/>
    </source>
</evidence>
<protein>
    <recommendedName>
        <fullName evidence="2">Bacterial Ig domain-containing protein</fullName>
    </recommendedName>
</protein>
<dbReference type="RefSeq" id="WP_198618810.1">
    <property type="nucleotide sequence ID" value="NZ_JABANU010000054.1"/>
</dbReference>
<organism evidence="3 4">
    <name type="scientific">Staphylococcus canis</name>
    <dbReference type="NCBI Taxonomy" id="2724942"/>
    <lineage>
        <taxon>Bacteria</taxon>
        <taxon>Bacillati</taxon>
        <taxon>Bacillota</taxon>
        <taxon>Bacilli</taxon>
        <taxon>Bacillales</taxon>
        <taxon>Staphylococcaceae</taxon>
        <taxon>Staphylococcus</taxon>
    </lineage>
</organism>
<accession>A0ABS0TBB8</accession>
<feature type="non-terminal residue" evidence="3">
    <location>
        <position position="1"/>
    </location>
</feature>
<feature type="compositionally biased region" description="Polar residues" evidence="1">
    <location>
        <begin position="167"/>
        <end position="179"/>
    </location>
</feature>
<feature type="domain" description="Bacterial Ig" evidence="2">
    <location>
        <begin position="401"/>
        <end position="465"/>
    </location>
</feature>
<gene>
    <name evidence="3" type="ORF">HHH54_10855</name>
</gene>
<feature type="compositionally biased region" description="Basic and acidic residues" evidence="1">
    <location>
        <begin position="41"/>
        <end position="55"/>
    </location>
</feature>
<feature type="compositionally biased region" description="Low complexity" evidence="1">
    <location>
        <begin position="84"/>
        <end position="96"/>
    </location>
</feature>
<feature type="region of interest" description="Disordered" evidence="1">
    <location>
        <begin position="167"/>
        <end position="238"/>
    </location>
</feature>
<dbReference type="Pfam" id="PF05345">
    <property type="entry name" value="He_PIG"/>
    <property type="match status" value="1"/>
</dbReference>
<dbReference type="EMBL" id="JABANU010000054">
    <property type="protein sequence ID" value="MBI5976049.1"/>
    <property type="molecule type" value="Genomic_DNA"/>
</dbReference>
<dbReference type="SUPFAM" id="SSF49313">
    <property type="entry name" value="Cadherin-like"/>
    <property type="match status" value="1"/>
</dbReference>
<evidence type="ECO:0000259" key="2">
    <source>
        <dbReference type="Pfam" id="PF17936"/>
    </source>
</evidence>
<feature type="compositionally biased region" description="Acidic residues" evidence="1">
    <location>
        <begin position="56"/>
        <end position="69"/>
    </location>
</feature>
<comment type="caution">
    <text evidence="3">The sequence shown here is derived from an EMBL/GenBank/DDBJ whole genome shotgun (WGS) entry which is preliminary data.</text>
</comment>
<dbReference type="InterPro" id="IPR013783">
    <property type="entry name" value="Ig-like_fold"/>
</dbReference>
<reference evidence="3 4" key="1">
    <citation type="submission" date="2020-04" db="EMBL/GenBank/DDBJ databases">
        <title>Staphylococcus species from domestic dog.</title>
        <authorList>
            <person name="Paterson G.K."/>
        </authorList>
    </citation>
    <scope>NUCLEOTIDE SEQUENCE [LARGE SCALE GENOMIC DNA]</scope>
    <source>
        <strain evidence="3 4">H16/1A</strain>
    </source>
</reference>
<feature type="compositionally biased region" description="Polar residues" evidence="1">
    <location>
        <begin position="107"/>
        <end position="119"/>
    </location>
</feature>